<dbReference type="EMBL" id="CAJOBP010100059">
    <property type="protein sequence ID" value="CAF4973612.1"/>
    <property type="molecule type" value="Genomic_DNA"/>
</dbReference>
<dbReference type="Proteomes" id="UP000663873">
    <property type="component" value="Unassembled WGS sequence"/>
</dbReference>
<feature type="compositionally biased region" description="Polar residues" evidence="1">
    <location>
        <begin position="32"/>
        <end position="51"/>
    </location>
</feature>
<reference evidence="3" key="1">
    <citation type="submission" date="2021-02" db="EMBL/GenBank/DDBJ databases">
        <authorList>
            <person name="Nowell W R."/>
        </authorList>
    </citation>
    <scope>NUCLEOTIDE SEQUENCE</scope>
</reference>
<dbReference type="EMBL" id="CAJOBP010101802">
    <property type="protein sequence ID" value="CAF4978346.1"/>
    <property type="molecule type" value="Genomic_DNA"/>
</dbReference>
<feature type="non-terminal residue" evidence="3">
    <location>
        <position position="51"/>
    </location>
</feature>
<evidence type="ECO:0000313" key="2">
    <source>
        <dbReference type="EMBL" id="CAF4973612.1"/>
    </source>
</evidence>
<name>A0A821ZHF9_9BILA</name>
<feature type="region of interest" description="Disordered" evidence="1">
    <location>
        <begin position="1"/>
        <end position="51"/>
    </location>
</feature>
<evidence type="ECO:0000313" key="4">
    <source>
        <dbReference type="Proteomes" id="UP000663873"/>
    </source>
</evidence>
<evidence type="ECO:0000313" key="3">
    <source>
        <dbReference type="EMBL" id="CAF4978346.1"/>
    </source>
</evidence>
<gene>
    <name evidence="2" type="ORF">UJA718_LOCUS48909</name>
    <name evidence="3" type="ORF">UJA718_LOCUS49162</name>
</gene>
<feature type="non-terminal residue" evidence="3">
    <location>
        <position position="1"/>
    </location>
</feature>
<protein>
    <submittedName>
        <fullName evidence="3">Uncharacterized protein</fullName>
    </submittedName>
</protein>
<sequence>HESDPHGKKGTSQLIDGKPVVPPKPGKTSPPQTNVKPQTAREPTSATGGPP</sequence>
<evidence type="ECO:0000256" key="1">
    <source>
        <dbReference type="SAM" id="MobiDB-lite"/>
    </source>
</evidence>
<accession>A0A821ZHF9</accession>
<comment type="caution">
    <text evidence="3">The sequence shown here is derived from an EMBL/GenBank/DDBJ whole genome shotgun (WGS) entry which is preliminary data.</text>
</comment>
<proteinExistence type="predicted"/>
<organism evidence="3 4">
    <name type="scientific">Rotaria socialis</name>
    <dbReference type="NCBI Taxonomy" id="392032"/>
    <lineage>
        <taxon>Eukaryota</taxon>
        <taxon>Metazoa</taxon>
        <taxon>Spiralia</taxon>
        <taxon>Gnathifera</taxon>
        <taxon>Rotifera</taxon>
        <taxon>Eurotatoria</taxon>
        <taxon>Bdelloidea</taxon>
        <taxon>Philodinida</taxon>
        <taxon>Philodinidae</taxon>
        <taxon>Rotaria</taxon>
    </lineage>
</organism>
<keyword evidence="4" id="KW-1185">Reference proteome</keyword>
<dbReference type="AlphaFoldDB" id="A0A821ZHF9"/>